<name>A0A5D9D6R1_HALER</name>
<reference evidence="4 5" key="1">
    <citation type="submission" date="2019-08" db="EMBL/GenBank/DDBJ databases">
        <title>Draft Genome Sequence of Halomonas eurihalina Isolated from Preserved Hide-surface.</title>
        <authorList>
            <person name="Hussain S.A."/>
            <person name="Xu A."/>
            <person name="Sarker M."/>
            <person name="Sommers C."/>
        </authorList>
    </citation>
    <scope>NUCLEOTIDE SEQUENCE [LARGE SCALE GENOMIC DNA]</scope>
    <source>
        <strain evidence="4 5">MS1</strain>
    </source>
</reference>
<dbReference type="RefSeq" id="WP_149322519.1">
    <property type="nucleotide sequence ID" value="NZ_JARWAH010000001.1"/>
</dbReference>
<sequence length="255" mass="28402">MGEIPPYVQAQLSEGVLELTLNRPERRNALSADMYTELACQLQFASQDQEVRVVLLTGAGEAFTAGSDIDGFETSAKDRDTAPARAFIEALIDCEKPIVAAVNGVAVGIGVTLLLHCDLVYSADCARFRLPFVNLGLVPEAGSSLLLPRLMGFHRATELLLMGDWFEAHQAERFGLVGEVFDTVALMSQVRARARHLAAQPSEAVWQTRRLLRTHRTELRECVEHELATFNRLLDSVDAREARLAFREKRPPRFR</sequence>
<dbReference type="PANTHER" id="PTHR43684:SF1">
    <property type="entry name" value="ENOYL-COA DELTA ISOMERASE 2"/>
    <property type="match status" value="1"/>
</dbReference>
<evidence type="ECO:0000256" key="1">
    <source>
        <dbReference type="ARBA" id="ARBA00004275"/>
    </source>
</evidence>
<proteinExistence type="predicted"/>
<evidence type="ECO:0000256" key="2">
    <source>
        <dbReference type="ARBA" id="ARBA00023140"/>
    </source>
</evidence>
<dbReference type="EMBL" id="VTPU01000010">
    <property type="protein sequence ID" value="TZG38962.1"/>
    <property type="molecule type" value="Genomic_DNA"/>
</dbReference>
<dbReference type="InterPro" id="IPR029045">
    <property type="entry name" value="ClpP/crotonase-like_dom_sf"/>
</dbReference>
<dbReference type="GO" id="GO:0004165">
    <property type="term" value="F:delta(3)-delta(2)-enoyl-CoA isomerase activity"/>
    <property type="evidence" value="ECO:0007669"/>
    <property type="project" value="UniProtKB-ARBA"/>
</dbReference>
<keyword evidence="3" id="KW-0413">Isomerase</keyword>
<evidence type="ECO:0000313" key="5">
    <source>
        <dbReference type="Proteomes" id="UP000324260"/>
    </source>
</evidence>
<keyword evidence="2" id="KW-0576">Peroxisome</keyword>
<gene>
    <name evidence="4" type="ORF">FZZ93_11745</name>
</gene>
<evidence type="ECO:0000313" key="4">
    <source>
        <dbReference type="EMBL" id="TZG38962.1"/>
    </source>
</evidence>
<accession>A0A5D9D6R1</accession>
<dbReference type="SUPFAM" id="SSF52096">
    <property type="entry name" value="ClpP/crotonase"/>
    <property type="match status" value="1"/>
</dbReference>
<dbReference type="PANTHER" id="PTHR43684">
    <property type="match status" value="1"/>
</dbReference>
<dbReference type="AlphaFoldDB" id="A0A5D9D6R1"/>
<dbReference type="CDD" id="cd06558">
    <property type="entry name" value="crotonase-like"/>
    <property type="match status" value="1"/>
</dbReference>
<keyword evidence="5" id="KW-1185">Reference proteome</keyword>
<comment type="subcellular location">
    <subcellularLocation>
        <location evidence="1">Peroxisome</location>
    </subcellularLocation>
</comment>
<dbReference type="Proteomes" id="UP000324260">
    <property type="component" value="Unassembled WGS sequence"/>
</dbReference>
<dbReference type="Pfam" id="PF00378">
    <property type="entry name" value="ECH_1"/>
    <property type="match status" value="1"/>
</dbReference>
<organism evidence="4 5">
    <name type="scientific">Halomonas eurihalina</name>
    <dbReference type="NCBI Taxonomy" id="42566"/>
    <lineage>
        <taxon>Bacteria</taxon>
        <taxon>Pseudomonadati</taxon>
        <taxon>Pseudomonadota</taxon>
        <taxon>Gammaproteobacteria</taxon>
        <taxon>Oceanospirillales</taxon>
        <taxon>Halomonadaceae</taxon>
        <taxon>Halomonas</taxon>
    </lineage>
</organism>
<comment type="caution">
    <text evidence="4">The sequence shown here is derived from an EMBL/GenBank/DDBJ whole genome shotgun (WGS) entry which is preliminary data.</text>
</comment>
<dbReference type="Gene3D" id="3.90.226.10">
    <property type="entry name" value="2-enoyl-CoA Hydratase, Chain A, domain 1"/>
    <property type="match status" value="1"/>
</dbReference>
<dbReference type="InterPro" id="IPR001753">
    <property type="entry name" value="Enoyl-CoA_hydra/iso"/>
</dbReference>
<evidence type="ECO:0000256" key="3">
    <source>
        <dbReference type="ARBA" id="ARBA00023235"/>
    </source>
</evidence>
<protein>
    <submittedName>
        <fullName evidence="4">Enoyl-CoA hydratase</fullName>
    </submittedName>
</protein>
<dbReference type="InterPro" id="IPR051053">
    <property type="entry name" value="ECH/Chromodomain_protein"/>
</dbReference>
<dbReference type="OrthoDB" id="9775794at2"/>